<dbReference type="AlphaFoldDB" id="A0A376GJH6"/>
<dbReference type="Pfam" id="PF14595">
    <property type="entry name" value="Thioredoxin_9"/>
    <property type="match status" value="1"/>
</dbReference>
<keyword evidence="1" id="KW-0732">Signal</keyword>
<evidence type="ECO:0000256" key="1">
    <source>
        <dbReference type="SAM" id="SignalP"/>
    </source>
</evidence>
<proteinExistence type="predicted"/>
<sequence>MKKILAIALVAMLGFSTQSFAQNKVLNRTITAENGKKMLTGEFTRKALEEDDFKEWYHHEYDTYEVEKSKLKGLKDLRNYRLEVFVGTWCPDSRRELPRLYKILDDIKFPQNRLKVIGVNRQKKSFNGEEINKNVTHVPTIIVYNNKKEEVGRIVESPVSGYLEEDLAQIVNGTPLTPNYANE</sequence>
<dbReference type="Gene3D" id="3.40.30.10">
    <property type="entry name" value="Glutaredoxin"/>
    <property type="match status" value="1"/>
</dbReference>
<evidence type="ECO:0000313" key="3">
    <source>
        <dbReference type="Proteomes" id="UP000254737"/>
    </source>
</evidence>
<protein>
    <recommendedName>
        <fullName evidence="4">Thioredoxin</fullName>
    </recommendedName>
</protein>
<dbReference type="Proteomes" id="UP000254737">
    <property type="component" value="Unassembled WGS sequence"/>
</dbReference>
<dbReference type="OrthoDB" id="6398367at2"/>
<evidence type="ECO:0008006" key="4">
    <source>
        <dbReference type="Google" id="ProtNLM"/>
    </source>
</evidence>
<gene>
    <name evidence="2" type="ORF">NCTC13456_02713</name>
</gene>
<dbReference type="STRING" id="343874.GCA_000805695_01433"/>
<evidence type="ECO:0000313" key="2">
    <source>
        <dbReference type="EMBL" id="STD59083.1"/>
    </source>
</evidence>
<feature type="signal peptide" evidence="1">
    <location>
        <begin position="1"/>
        <end position="21"/>
    </location>
</feature>
<dbReference type="SUPFAM" id="SSF52833">
    <property type="entry name" value="Thioredoxin-like"/>
    <property type="match status" value="1"/>
</dbReference>
<accession>A0A376GJH6</accession>
<dbReference type="RefSeq" id="WP_038336090.1">
    <property type="nucleotide sequence ID" value="NZ_JSYQ01000020.1"/>
</dbReference>
<name>A0A376GJH6_9FLAO</name>
<dbReference type="InterPro" id="IPR036249">
    <property type="entry name" value="Thioredoxin-like_sf"/>
</dbReference>
<dbReference type="EMBL" id="UFXS01000001">
    <property type="protein sequence ID" value="STD59083.1"/>
    <property type="molecule type" value="Genomic_DNA"/>
</dbReference>
<feature type="chain" id="PRO_5016869753" description="Thioredoxin" evidence="1">
    <location>
        <begin position="22"/>
        <end position="183"/>
    </location>
</feature>
<organism evidence="2 3">
    <name type="scientific">Empedobacter falsenii</name>
    <dbReference type="NCBI Taxonomy" id="343874"/>
    <lineage>
        <taxon>Bacteria</taxon>
        <taxon>Pseudomonadati</taxon>
        <taxon>Bacteroidota</taxon>
        <taxon>Flavobacteriia</taxon>
        <taxon>Flavobacteriales</taxon>
        <taxon>Weeksellaceae</taxon>
        <taxon>Empedobacter</taxon>
    </lineage>
</organism>
<reference evidence="2 3" key="1">
    <citation type="submission" date="2018-06" db="EMBL/GenBank/DDBJ databases">
        <authorList>
            <consortium name="Pathogen Informatics"/>
            <person name="Doyle S."/>
        </authorList>
    </citation>
    <scope>NUCLEOTIDE SEQUENCE [LARGE SCALE GENOMIC DNA]</scope>
    <source>
        <strain evidence="2 3">NCTC13456</strain>
    </source>
</reference>